<dbReference type="Proteomes" id="UP001431783">
    <property type="component" value="Unassembled WGS sequence"/>
</dbReference>
<evidence type="ECO:0000313" key="3">
    <source>
        <dbReference type="Proteomes" id="UP001431783"/>
    </source>
</evidence>
<organism evidence="2 3">
    <name type="scientific">Henosepilachna vigintioctopunctata</name>
    <dbReference type="NCBI Taxonomy" id="420089"/>
    <lineage>
        <taxon>Eukaryota</taxon>
        <taxon>Metazoa</taxon>
        <taxon>Ecdysozoa</taxon>
        <taxon>Arthropoda</taxon>
        <taxon>Hexapoda</taxon>
        <taxon>Insecta</taxon>
        <taxon>Pterygota</taxon>
        <taxon>Neoptera</taxon>
        <taxon>Endopterygota</taxon>
        <taxon>Coleoptera</taxon>
        <taxon>Polyphaga</taxon>
        <taxon>Cucujiformia</taxon>
        <taxon>Coccinelloidea</taxon>
        <taxon>Coccinellidae</taxon>
        <taxon>Epilachninae</taxon>
        <taxon>Epilachnini</taxon>
        <taxon>Henosepilachna</taxon>
    </lineage>
</organism>
<feature type="compositionally biased region" description="Basic and acidic residues" evidence="1">
    <location>
        <begin position="67"/>
        <end position="82"/>
    </location>
</feature>
<reference evidence="2 3" key="1">
    <citation type="submission" date="2023-03" db="EMBL/GenBank/DDBJ databases">
        <title>Genome insight into feeding habits of ladybird beetles.</title>
        <authorList>
            <person name="Li H.-S."/>
            <person name="Huang Y.-H."/>
            <person name="Pang H."/>
        </authorList>
    </citation>
    <scope>NUCLEOTIDE SEQUENCE [LARGE SCALE GENOMIC DNA]</scope>
    <source>
        <strain evidence="2">SYSU_2023b</strain>
        <tissue evidence="2">Whole body</tissue>
    </source>
</reference>
<feature type="compositionally biased region" description="Basic and acidic residues" evidence="1">
    <location>
        <begin position="272"/>
        <end position="281"/>
    </location>
</feature>
<feature type="compositionally biased region" description="Polar residues" evidence="1">
    <location>
        <begin position="662"/>
        <end position="673"/>
    </location>
</feature>
<accession>A0AAW1URU8</accession>
<feature type="region of interest" description="Disordered" evidence="1">
    <location>
        <begin position="357"/>
        <end position="427"/>
    </location>
</feature>
<evidence type="ECO:0000256" key="1">
    <source>
        <dbReference type="SAM" id="MobiDB-lite"/>
    </source>
</evidence>
<feature type="compositionally biased region" description="Basic and acidic residues" evidence="1">
    <location>
        <begin position="411"/>
        <end position="427"/>
    </location>
</feature>
<comment type="caution">
    <text evidence="2">The sequence shown here is derived from an EMBL/GenBank/DDBJ whole genome shotgun (WGS) entry which is preliminary data.</text>
</comment>
<feature type="region of interest" description="Disordered" evidence="1">
    <location>
        <begin position="269"/>
        <end position="312"/>
    </location>
</feature>
<sequence length="854" mass="96159">MSAVQQCLESNKMATANSEFLSAFKTIDEDKDSDEESFHLFLDNDEETKSDDKLPDIEENDDGNINNEEKEKVDELIGRSEDNVENTENCTELKNNLPDVEEKQDAEQNEISKNNQSTMEELSAEKKEVENIIGENPDGVHIKENKKKTLHSDVINNVEHSNVATNCEPMDIANEKKLNESVSQNKIESITTVEKKLVMESEDDILNKHVNETNDIEDIDPTLEESLLDENYEVNETNRTEKDCVISKDGNSFIETNSLYSNRVEIEELSSESDKNNIDPKKKNKVLSKPMSELESNSHRCDDILNGSSHSDTEDLLDISMIKDSAQDDADIAEDALQLEQENEDSDGNSRSIQIERMESVDDSSNIDNSDEDGKEYCSESQVSENLQLDFSDSEKDKDTQENQSAQENNLIKEIEENSDKEIEETLEKEIEESYEKELEDTMEKDIEEGSGKEMEDTLFKEVEQTANKEIEVLCVDESLHINNSVVIENDESVNDGKLPMKRLLSKDSSNPEPKKMKLIGEIKKTGDNTDAWDITELQSLISFSKFMTKSHLKQLTRTDLEEFCIQKLCEAILHKSELGETNHLLKLQEQTIEFLRKEQSVLTKQIKDLEIVNKKLMHEVKHHSGVKPIIPVKITRSVGLQVRMAQGNDQPVYKRRLSQVTPQKAQTAIQNPITNNRNVRITPNNNVTRQLLPKSPQKPTTPVLSQILQTRNRTAGKSTPSQTSSTSRPSPKTKATPEKRTKAQGSFIDLTDEDDKRLNANQNNVKSIVPQGVSVNTVPKTTMSSVLPTVVSSTTPQVMYVVQSNSQIKQGLLTTSPGQQKAVLVNFQPTNGVINSLNPSSVSVIPKVSPMFN</sequence>
<feature type="compositionally biased region" description="Low complexity" evidence="1">
    <location>
        <begin position="718"/>
        <end position="735"/>
    </location>
</feature>
<feature type="region of interest" description="Disordered" evidence="1">
    <location>
        <begin position="28"/>
        <end position="118"/>
    </location>
</feature>
<feature type="compositionally biased region" description="Polar residues" evidence="1">
    <location>
        <begin position="379"/>
        <end position="391"/>
    </location>
</feature>
<dbReference type="AlphaFoldDB" id="A0AAW1URU8"/>
<keyword evidence="3" id="KW-1185">Reference proteome</keyword>
<proteinExistence type="predicted"/>
<name>A0AAW1URU8_9CUCU</name>
<feature type="compositionally biased region" description="Polar residues" evidence="1">
    <location>
        <begin position="109"/>
        <end position="118"/>
    </location>
</feature>
<evidence type="ECO:0000313" key="2">
    <source>
        <dbReference type="EMBL" id="KAK9882680.1"/>
    </source>
</evidence>
<dbReference type="EMBL" id="JARQZJ010000080">
    <property type="protein sequence ID" value="KAK9882680.1"/>
    <property type="molecule type" value="Genomic_DNA"/>
</dbReference>
<feature type="region of interest" description="Disordered" evidence="1">
    <location>
        <begin position="662"/>
        <end position="747"/>
    </location>
</feature>
<gene>
    <name evidence="2" type="ORF">WA026_022731</name>
</gene>
<feature type="compositionally biased region" description="Low complexity" evidence="1">
    <location>
        <begin position="674"/>
        <end position="690"/>
    </location>
</feature>
<feature type="compositionally biased region" description="Polar residues" evidence="1">
    <location>
        <begin position="698"/>
        <end position="717"/>
    </location>
</feature>
<protein>
    <submittedName>
        <fullName evidence="2">Uncharacterized protein</fullName>
    </submittedName>
</protein>